<keyword evidence="1" id="KW-0677">Repeat</keyword>
<dbReference type="OrthoDB" id="4772757at2759"/>
<keyword evidence="5" id="KW-1185">Reference proteome</keyword>
<dbReference type="PANTHER" id="PTHR24198">
    <property type="entry name" value="ANKYRIN REPEAT AND PROTEIN KINASE DOMAIN-CONTAINING PROTEIN"/>
    <property type="match status" value="1"/>
</dbReference>
<reference evidence="5" key="1">
    <citation type="journal article" date="2017" name="Genome Biol.">
        <title>Comparative genomics reveals high biological diversity and specific adaptations in the industrially and medically important fungal genus Aspergillus.</title>
        <authorList>
            <person name="de Vries R.P."/>
            <person name="Riley R."/>
            <person name="Wiebenga A."/>
            <person name="Aguilar-Osorio G."/>
            <person name="Amillis S."/>
            <person name="Uchima C.A."/>
            <person name="Anderluh G."/>
            <person name="Asadollahi M."/>
            <person name="Askin M."/>
            <person name="Barry K."/>
            <person name="Battaglia E."/>
            <person name="Bayram O."/>
            <person name="Benocci T."/>
            <person name="Braus-Stromeyer S.A."/>
            <person name="Caldana C."/>
            <person name="Canovas D."/>
            <person name="Cerqueira G.C."/>
            <person name="Chen F."/>
            <person name="Chen W."/>
            <person name="Choi C."/>
            <person name="Clum A."/>
            <person name="Dos Santos R.A."/>
            <person name="Damasio A.R."/>
            <person name="Diallinas G."/>
            <person name="Emri T."/>
            <person name="Fekete E."/>
            <person name="Flipphi M."/>
            <person name="Freyberg S."/>
            <person name="Gallo A."/>
            <person name="Gournas C."/>
            <person name="Habgood R."/>
            <person name="Hainaut M."/>
            <person name="Harispe M.L."/>
            <person name="Henrissat B."/>
            <person name="Hilden K.S."/>
            <person name="Hope R."/>
            <person name="Hossain A."/>
            <person name="Karabika E."/>
            <person name="Karaffa L."/>
            <person name="Karanyi Z."/>
            <person name="Krasevec N."/>
            <person name="Kuo A."/>
            <person name="Kusch H."/>
            <person name="LaButti K."/>
            <person name="Lagendijk E.L."/>
            <person name="Lapidus A."/>
            <person name="Levasseur A."/>
            <person name="Lindquist E."/>
            <person name="Lipzen A."/>
            <person name="Logrieco A.F."/>
            <person name="MacCabe A."/>
            <person name="Maekelae M.R."/>
            <person name="Malavazi I."/>
            <person name="Melin P."/>
            <person name="Meyer V."/>
            <person name="Mielnichuk N."/>
            <person name="Miskei M."/>
            <person name="Molnar A.P."/>
            <person name="Mule G."/>
            <person name="Ngan C.Y."/>
            <person name="Orejas M."/>
            <person name="Orosz E."/>
            <person name="Ouedraogo J.P."/>
            <person name="Overkamp K.M."/>
            <person name="Park H.-S."/>
            <person name="Perrone G."/>
            <person name="Piumi F."/>
            <person name="Punt P.J."/>
            <person name="Ram A.F."/>
            <person name="Ramon A."/>
            <person name="Rauscher S."/>
            <person name="Record E."/>
            <person name="Riano-Pachon D.M."/>
            <person name="Robert V."/>
            <person name="Roehrig J."/>
            <person name="Ruller R."/>
            <person name="Salamov A."/>
            <person name="Salih N.S."/>
            <person name="Samson R.A."/>
            <person name="Sandor E."/>
            <person name="Sanguinetti M."/>
            <person name="Schuetze T."/>
            <person name="Sepcic K."/>
            <person name="Shelest E."/>
            <person name="Sherlock G."/>
            <person name="Sophianopoulou V."/>
            <person name="Squina F.M."/>
            <person name="Sun H."/>
            <person name="Susca A."/>
            <person name="Todd R.B."/>
            <person name="Tsang A."/>
            <person name="Unkles S.E."/>
            <person name="van de Wiele N."/>
            <person name="van Rossen-Uffink D."/>
            <person name="Oliveira J.V."/>
            <person name="Vesth T.C."/>
            <person name="Visser J."/>
            <person name="Yu J.-H."/>
            <person name="Zhou M."/>
            <person name="Andersen M.R."/>
            <person name="Archer D.B."/>
            <person name="Baker S.E."/>
            <person name="Benoit I."/>
            <person name="Brakhage A.A."/>
            <person name="Braus G.H."/>
            <person name="Fischer R."/>
            <person name="Frisvad J.C."/>
            <person name="Goldman G.H."/>
            <person name="Houbraken J."/>
            <person name="Oakley B."/>
            <person name="Pocsi I."/>
            <person name="Scazzocchio C."/>
            <person name="Seiboth B."/>
            <person name="vanKuyk P.A."/>
            <person name="Wortman J."/>
            <person name="Dyer P.S."/>
            <person name="Grigoriev I.V."/>
        </authorList>
    </citation>
    <scope>NUCLEOTIDE SEQUENCE [LARGE SCALE GENOMIC DNA]</scope>
    <source>
        <strain evidence="5">DTO 134E9</strain>
    </source>
</reference>
<dbReference type="Gene3D" id="1.25.40.20">
    <property type="entry name" value="Ankyrin repeat-containing domain"/>
    <property type="match status" value="1"/>
</dbReference>
<evidence type="ECO:0000313" key="5">
    <source>
        <dbReference type="Proteomes" id="UP000184383"/>
    </source>
</evidence>
<dbReference type="PROSITE" id="PS50088">
    <property type="entry name" value="ANK_REPEAT"/>
    <property type="match status" value="2"/>
</dbReference>
<evidence type="ECO:0000256" key="2">
    <source>
        <dbReference type="ARBA" id="ARBA00023043"/>
    </source>
</evidence>
<organism evidence="4 5">
    <name type="scientific">Aspergillus wentii DTO 134E9</name>
    <dbReference type="NCBI Taxonomy" id="1073089"/>
    <lineage>
        <taxon>Eukaryota</taxon>
        <taxon>Fungi</taxon>
        <taxon>Dikarya</taxon>
        <taxon>Ascomycota</taxon>
        <taxon>Pezizomycotina</taxon>
        <taxon>Eurotiomycetes</taxon>
        <taxon>Eurotiomycetidae</taxon>
        <taxon>Eurotiales</taxon>
        <taxon>Aspergillaceae</taxon>
        <taxon>Aspergillus</taxon>
        <taxon>Aspergillus subgen. Cremei</taxon>
    </lineage>
</organism>
<name>A0A1L9R5C0_ASPWE</name>
<accession>A0A1L9R5C0</accession>
<dbReference type="PANTHER" id="PTHR24198:SF165">
    <property type="entry name" value="ANKYRIN REPEAT-CONTAINING PROTEIN-RELATED"/>
    <property type="match status" value="1"/>
</dbReference>
<dbReference type="STRING" id="1073089.A0A1L9R5C0"/>
<dbReference type="VEuPathDB" id="FungiDB:ASPWEDRAFT_163980"/>
<keyword evidence="2 3" id="KW-0040">ANK repeat</keyword>
<feature type="repeat" description="ANK" evidence="3">
    <location>
        <begin position="36"/>
        <end position="65"/>
    </location>
</feature>
<evidence type="ECO:0000256" key="1">
    <source>
        <dbReference type="ARBA" id="ARBA00022737"/>
    </source>
</evidence>
<dbReference type="SMART" id="SM00248">
    <property type="entry name" value="ANK"/>
    <property type="match status" value="2"/>
</dbReference>
<gene>
    <name evidence="4" type="ORF">ASPWEDRAFT_163980</name>
</gene>
<dbReference type="InterPro" id="IPR002110">
    <property type="entry name" value="Ankyrin_rpt"/>
</dbReference>
<dbReference type="EMBL" id="KV878217">
    <property type="protein sequence ID" value="OJJ30088.1"/>
    <property type="molecule type" value="Genomic_DNA"/>
</dbReference>
<dbReference type="Pfam" id="PF12796">
    <property type="entry name" value="Ank_2"/>
    <property type="match status" value="1"/>
</dbReference>
<dbReference type="GeneID" id="63745712"/>
<sequence>MGNALHLASFLGHENTVQLLIERGADVNSVDGCFETPLLAAIAGNRREAVEILLSNGADVNYCSVEHGSALHIGRGVASREVVELLMQHGAC</sequence>
<evidence type="ECO:0000313" key="4">
    <source>
        <dbReference type="EMBL" id="OJJ30088.1"/>
    </source>
</evidence>
<protein>
    <submittedName>
        <fullName evidence="4">Uncharacterized protein</fullName>
    </submittedName>
</protein>
<feature type="repeat" description="ANK" evidence="3">
    <location>
        <begin position="1"/>
        <end position="32"/>
    </location>
</feature>
<dbReference type="InterPro" id="IPR036770">
    <property type="entry name" value="Ankyrin_rpt-contain_sf"/>
</dbReference>
<dbReference type="RefSeq" id="XP_040683765.1">
    <property type="nucleotide sequence ID" value="XM_040829864.1"/>
</dbReference>
<proteinExistence type="predicted"/>
<evidence type="ECO:0000256" key="3">
    <source>
        <dbReference type="PROSITE-ProRule" id="PRU00023"/>
    </source>
</evidence>
<dbReference type="SUPFAM" id="SSF48403">
    <property type="entry name" value="Ankyrin repeat"/>
    <property type="match status" value="1"/>
</dbReference>
<dbReference type="AlphaFoldDB" id="A0A1L9R5C0"/>
<dbReference type="Proteomes" id="UP000184383">
    <property type="component" value="Unassembled WGS sequence"/>
</dbReference>
<dbReference type="PROSITE" id="PS50297">
    <property type="entry name" value="ANK_REP_REGION"/>
    <property type="match status" value="2"/>
</dbReference>